<accession>A0A8J7DYY4</accession>
<dbReference type="InterPro" id="IPR052710">
    <property type="entry name" value="CAAX_protease"/>
</dbReference>
<evidence type="ECO:0000259" key="2">
    <source>
        <dbReference type="Pfam" id="PF02517"/>
    </source>
</evidence>
<keyword evidence="1" id="KW-0472">Membrane</keyword>
<feature type="transmembrane region" description="Helical" evidence="1">
    <location>
        <begin position="182"/>
        <end position="200"/>
    </location>
</feature>
<feature type="transmembrane region" description="Helical" evidence="1">
    <location>
        <begin position="206"/>
        <end position="223"/>
    </location>
</feature>
<keyword evidence="3" id="KW-0378">Hydrolase</keyword>
<dbReference type="GO" id="GO:0080120">
    <property type="term" value="P:CAAX-box protein maturation"/>
    <property type="evidence" value="ECO:0007669"/>
    <property type="project" value="UniProtKB-ARBA"/>
</dbReference>
<gene>
    <name evidence="3" type="ORF">IQ249_10620</name>
</gene>
<name>A0A8J7DYY4_9CYAN</name>
<dbReference type="Pfam" id="PF02517">
    <property type="entry name" value="Rce1-like"/>
    <property type="match status" value="1"/>
</dbReference>
<keyword evidence="3" id="KW-0482">Metalloprotease</keyword>
<dbReference type="GO" id="GO:0008237">
    <property type="term" value="F:metallopeptidase activity"/>
    <property type="evidence" value="ECO:0007669"/>
    <property type="project" value="UniProtKB-KW"/>
</dbReference>
<dbReference type="PANTHER" id="PTHR36435">
    <property type="entry name" value="SLR1288 PROTEIN"/>
    <property type="match status" value="1"/>
</dbReference>
<comment type="caution">
    <text evidence="3">The sequence shown here is derived from an EMBL/GenBank/DDBJ whole genome shotgun (WGS) entry which is preliminary data.</text>
</comment>
<evidence type="ECO:0000313" key="4">
    <source>
        <dbReference type="Proteomes" id="UP000654482"/>
    </source>
</evidence>
<keyword evidence="3" id="KW-0645">Protease</keyword>
<reference evidence="3" key="1">
    <citation type="submission" date="2020-10" db="EMBL/GenBank/DDBJ databases">
        <authorList>
            <person name="Castelo-Branco R."/>
            <person name="Eusebio N."/>
            <person name="Adriana R."/>
            <person name="Vieira A."/>
            <person name="Brugerolle De Fraissinette N."/>
            <person name="Rezende De Castro R."/>
            <person name="Schneider M.P."/>
            <person name="Vasconcelos V."/>
            <person name="Leao P.N."/>
        </authorList>
    </citation>
    <scope>NUCLEOTIDE SEQUENCE</scope>
    <source>
        <strain evidence="3">LEGE 07157</strain>
    </source>
</reference>
<feature type="transmembrane region" description="Helical" evidence="1">
    <location>
        <begin position="150"/>
        <end position="170"/>
    </location>
</feature>
<keyword evidence="4" id="KW-1185">Reference proteome</keyword>
<feature type="transmembrane region" description="Helical" evidence="1">
    <location>
        <begin position="230"/>
        <end position="249"/>
    </location>
</feature>
<feature type="transmembrane region" description="Helical" evidence="1">
    <location>
        <begin position="59"/>
        <end position="78"/>
    </location>
</feature>
<feature type="transmembrane region" description="Helical" evidence="1">
    <location>
        <begin position="104"/>
        <end position="130"/>
    </location>
</feature>
<dbReference type="AlphaFoldDB" id="A0A8J7DYY4"/>
<dbReference type="EMBL" id="JADEWZ010000013">
    <property type="protein sequence ID" value="MBE9116351.1"/>
    <property type="molecule type" value="Genomic_DNA"/>
</dbReference>
<feature type="transmembrane region" description="Helical" evidence="1">
    <location>
        <begin position="15"/>
        <end position="39"/>
    </location>
</feature>
<proteinExistence type="predicted"/>
<evidence type="ECO:0000313" key="3">
    <source>
        <dbReference type="EMBL" id="MBE9116351.1"/>
    </source>
</evidence>
<dbReference type="RefSeq" id="WP_194029443.1">
    <property type="nucleotide sequence ID" value="NZ_JADEWZ010000013.1"/>
</dbReference>
<protein>
    <submittedName>
        <fullName evidence="3">CPBP family intramembrane metalloprotease</fullName>
    </submittedName>
</protein>
<dbReference type="Proteomes" id="UP000654482">
    <property type="component" value="Unassembled WGS sequence"/>
</dbReference>
<keyword evidence="1" id="KW-1133">Transmembrane helix</keyword>
<dbReference type="GO" id="GO:0004175">
    <property type="term" value="F:endopeptidase activity"/>
    <property type="evidence" value="ECO:0007669"/>
    <property type="project" value="UniProtKB-ARBA"/>
</dbReference>
<feature type="domain" description="CAAX prenyl protease 2/Lysostaphin resistance protein A-like" evidence="2">
    <location>
        <begin position="156"/>
        <end position="241"/>
    </location>
</feature>
<sequence length="303" mass="33967">MHQDNPFLTIQFRTLILWVILSILALSAIAIALSIFWGIVSLFGNPDNPSFNPTQPDPIVPLVFLNVGFYGLIVLWCLEQKQQSHLNFQRVWGKLPQNRKWLRLLLLVFPILLFSLGSGQIFLSLFMPILPDAMKSSLESPLFLSQEETSVPLLYNLLVLIFVIGVAPIVEEVLFRGILCQRWATTWGLSAGIIVSSLVFGILHPVNPIGLFIFGLMMAILYVKTRTLTIPILVHALNNAIAIVLTSLSVSPETTNATTTVEQFFSAEWMGLICVAVSIPWLLIYAYQNWPTKSTSLPYWANK</sequence>
<feature type="transmembrane region" description="Helical" evidence="1">
    <location>
        <begin position="269"/>
        <end position="287"/>
    </location>
</feature>
<organism evidence="3 4">
    <name type="scientific">Lusitaniella coriacea LEGE 07157</name>
    <dbReference type="NCBI Taxonomy" id="945747"/>
    <lineage>
        <taxon>Bacteria</taxon>
        <taxon>Bacillati</taxon>
        <taxon>Cyanobacteriota</taxon>
        <taxon>Cyanophyceae</taxon>
        <taxon>Spirulinales</taxon>
        <taxon>Lusitaniellaceae</taxon>
        <taxon>Lusitaniella</taxon>
    </lineage>
</organism>
<evidence type="ECO:0000256" key="1">
    <source>
        <dbReference type="SAM" id="Phobius"/>
    </source>
</evidence>
<dbReference type="PANTHER" id="PTHR36435:SF1">
    <property type="entry name" value="CAAX AMINO TERMINAL PROTEASE FAMILY PROTEIN"/>
    <property type="match status" value="1"/>
</dbReference>
<dbReference type="InterPro" id="IPR003675">
    <property type="entry name" value="Rce1/LyrA-like_dom"/>
</dbReference>
<keyword evidence="1" id="KW-0812">Transmembrane</keyword>